<comment type="caution">
    <text evidence="2">The sequence shown here is derived from an EMBL/GenBank/DDBJ whole genome shotgun (WGS) entry which is preliminary data.</text>
</comment>
<proteinExistence type="predicted"/>
<evidence type="ECO:0000313" key="3">
    <source>
        <dbReference type="Proteomes" id="UP000237105"/>
    </source>
</evidence>
<dbReference type="EMBL" id="JXTB01000012">
    <property type="protein sequence ID" value="PON77810.1"/>
    <property type="molecule type" value="Genomic_DNA"/>
</dbReference>
<feature type="transmembrane region" description="Helical" evidence="1">
    <location>
        <begin position="12"/>
        <end position="29"/>
    </location>
</feature>
<evidence type="ECO:0000313" key="2">
    <source>
        <dbReference type="EMBL" id="PON77810.1"/>
    </source>
</evidence>
<organism evidence="2 3">
    <name type="scientific">Parasponia andersonii</name>
    <name type="common">Sponia andersonii</name>
    <dbReference type="NCBI Taxonomy" id="3476"/>
    <lineage>
        <taxon>Eukaryota</taxon>
        <taxon>Viridiplantae</taxon>
        <taxon>Streptophyta</taxon>
        <taxon>Embryophyta</taxon>
        <taxon>Tracheophyta</taxon>
        <taxon>Spermatophyta</taxon>
        <taxon>Magnoliopsida</taxon>
        <taxon>eudicotyledons</taxon>
        <taxon>Gunneridae</taxon>
        <taxon>Pentapetalae</taxon>
        <taxon>rosids</taxon>
        <taxon>fabids</taxon>
        <taxon>Rosales</taxon>
        <taxon>Cannabaceae</taxon>
        <taxon>Parasponia</taxon>
    </lineage>
</organism>
<evidence type="ECO:0000256" key="1">
    <source>
        <dbReference type="SAM" id="Phobius"/>
    </source>
</evidence>
<accession>A0A2P5DX04</accession>
<keyword evidence="1" id="KW-0472">Membrane</keyword>
<keyword evidence="3" id="KW-1185">Reference proteome</keyword>
<dbReference type="AlphaFoldDB" id="A0A2P5DX04"/>
<gene>
    <name evidence="2" type="ORF">PanWU01x14_025660</name>
</gene>
<name>A0A2P5DX04_PARAD</name>
<keyword evidence="1" id="KW-1133">Transmembrane helix</keyword>
<protein>
    <submittedName>
        <fullName evidence="2">Uncharacterized protein</fullName>
    </submittedName>
</protein>
<keyword evidence="1" id="KW-0812">Transmembrane</keyword>
<reference evidence="3" key="1">
    <citation type="submission" date="2016-06" db="EMBL/GenBank/DDBJ databases">
        <title>Parallel loss of symbiosis genes in relatives of nitrogen-fixing non-legume Parasponia.</title>
        <authorList>
            <person name="Van Velzen R."/>
            <person name="Holmer R."/>
            <person name="Bu F."/>
            <person name="Rutten L."/>
            <person name="Van Zeijl A."/>
            <person name="Liu W."/>
            <person name="Santuari L."/>
            <person name="Cao Q."/>
            <person name="Sharma T."/>
            <person name="Shen D."/>
            <person name="Roswanjaya Y."/>
            <person name="Wardhani T."/>
            <person name="Kalhor M.S."/>
            <person name="Jansen J."/>
            <person name="Van den Hoogen J."/>
            <person name="Gungor B."/>
            <person name="Hartog M."/>
            <person name="Hontelez J."/>
            <person name="Verver J."/>
            <person name="Yang W.-C."/>
            <person name="Schijlen E."/>
            <person name="Repin R."/>
            <person name="Schilthuizen M."/>
            <person name="Schranz E."/>
            <person name="Heidstra R."/>
            <person name="Miyata K."/>
            <person name="Fedorova E."/>
            <person name="Kohlen W."/>
            <person name="Bisseling T."/>
            <person name="Smit S."/>
            <person name="Geurts R."/>
        </authorList>
    </citation>
    <scope>NUCLEOTIDE SEQUENCE [LARGE SCALE GENOMIC DNA]</scope>
    <source>
        <strain evidence="3">cv. WU1-14</strain>
    </source>
</reference>
<feature type="non-terminal residue" evidence="2">
    <location>
        <position position="110"/>
    </location>
</feature>
<dbReference type="Proteomes" id="UP000237105">
    <property type="component" value="Unassembled WGS sequence"/>
</dbReference>
<sequence>MLVVPSQLNPVATPILVFKIFISSSSFQIKNKKKKNCNKLSLVCTIYKLQFHLRSHLFCTICKLQFHLSYNCPNANQMNIGNPFCQKAVKCASWSIRSHLWGIPRKSLNP</sequence>